<keyword evidence="4 6" id="KW-0472">Membrane</keyword>
<sequence length="115" mass="12900">MTKKLINILILVPIGVVLIVLCVANRQSVTMALNPFNAEDQVLSVSAPFFVYIFIAFILGLVFGSLATWFSQHKHRKTAKAKKREAAQWRAEADRQKTQPAELPQTRPLDRLPSA</sequence>
<keyword evidence="3 6" id="KW-1133">Transmembrane helix</keyword>
<evidence type="ECO:0000256" key="1">
    <source>
        <dbReference type="ARBA" id="ARBA00022475"/>
    </source>
</evidence>
<dbReference type="AlphaFoldDB" id="A0A1U9Z6B4"/>
<evidence type="ECO:0000256" key="3">
    <source>
        <dbReference type="ARBA" id="ARBA00022989"/>
    </source>
</evidence>
<dbReference type="KEGG" id="mmed:Mame_03920"/>
<feature type="compositionally biased region" description="Basic and acidic residues" evidence="5">
    <location>
        <begin position="84"/>
        <end position="97"/>
    </location>
</feature>
<protein>
    <submittedName>
        <fullName evidence="8">Putative integral membrane protein</fullName>
    </submittedName>
</protein>
<accession>A0A1U9Z6B4</accession>
<evidence type="ECO:0000259" key="7">
    <source>
        <dbReference type="Pfam" id="PF06305"/>
    </source>
</evidence>
<evidence type="ECO:0000313" key="9">
    <source>
        <dbReference type="Proteomes" id="UP000191135"/>
    </source>
</evidence>
<dbReference type="STRING" id="1122214.Mame_03920"/>
<feature type="domain" description="Lipopolysaccharide assembly protein A" evidence="7">
    <location>
        <begin position="44"/>
        <end position="91"/>
    </location>
</feature>
<dbReference type="RefSeq" id="WP_018065552.1">
    <property type="nucleotide sequence ID" value="NZ_AQWH01000014.1"/>
</dbReference>
<dbReference type="Proteomes" id="UP000191135">
    <property type="component" value="Chromosome"/>
</dbReference>
<feature type="transmembrane region" description="Helical" evidence="6">
    <location>
        <begin position="50"/>
        <end position="70"/>
    </location>
</feature>
<dbReference type="OrthoDB" id="7868067at2"/>
<feature type="region of interest" description="Disordered" evidence="5">
    <location>
        <begin position="81"/>
        <end position="115"/>
    </location>
</feature>
<dbReference type="InterPro" id="IPR010445">
    <property type="entry name" value="LapA_dom"/>
</dbReference>
<evidence type="ECO:0000256" key="5">
    <source>
        <dbReference type="SAM" id="MobiDB-lite"/>
    </source>
</evidence>
<evidence type="ECO:0000256" key="6">
    <source>
        <dbReference type="SAM" id="Phobius"/>
    </source>
</evidence>
<dbReference type="eggNOG" id="ENOG5033375">
    <property type="taxonomic scope" value="Bacteria"/>
</dbReference>
<evidence type="ECO:0000256" key="2">
    <source>
        <dbReference type="ARBA" id="ARBA00022692"/>
    </source>
</evidence>
<keyword evidence="9" id="KW-1185">Reference proteome</keyword>
<evidence type="ECO:0000313" key="8">
    <source>
        <dbReference type="EMBL" id="AQZ53221.1"/>
    </source>
</evidence>
<dbReference type="Pfam" id="PF06305">
    <property type="entry name" value="LapA_dom"/>
    <property type="match status" value="1"/>
</dbReference>
<evidence type="ECO:0000256" key="4">
    <source>
        <dbReference type="ARBA" id="ARBA00023136"/>
    </source>
</evidence>
<keyword evidence="1" id="KW-1003">Cell membrane</keyword>
<name>A0A1U9Z6B4_9HYPH</name>
<organism evidence="8 9">
    <name type="scientific">Martelella mediterranea DSM 17316</name>
    <dbReference type="NCBI Taxonomy" id="1122214"/>
    <lineage>
        <taxon>Bacteria</taxon>
        <taxon>Pseudomonadati</taxon>
        <taxon>Pseudomonadota</taxon>
        <taxon>Alphaproteobacteria</taxon>
        <taxon>Hyphomicrobiales</taxon>
        <taxon>Aurantimonadaceae</taxon>
        <taxon>Martelella</taxon>
    </lineage>
</organism>
<dbReference type="EMBL" id="CP020330">
    <property type="protein sequence ID" value="AQZ53221.1"/>
    <property type="molecule type" value="Genomic_DNA"/>
</dbReference>
<reference evidence="8 9" key="1">
    <citation type="submission" date="2017-03" db="EMBL/GenBank/DDBJ databases">
        <title>Foreign affairs: Plasmid Transfer between Roseobacters and Rhizobia.</title>
        <authorList>
            <person name="Bartling P."/>
            <person name="Bunk B."/>
            <person name="Overmann J."/>
            <person name="Brinkmann H."/>
            <person name="Petersen J."/>
        </authorList>
    </citation>
    <scope>NUCLEOTIDE SEQUENCE [LARGE SCALE GENOMIC DNA]</scope>
    <source>
        <strain evidence="8 9">MACL11</strain>
    </source>
</reference>
<proteinExistence type="predicted"/>
<dbReference type="GO" id="GO:0005886">
    <property type="term" value="C:plasma membrane"/>
    <property type="evidence" value="ECO:0007669"/>
    <property type="project" value="InterPro"/>
</dbReference>
<gene>
    <name evidence="8" type="ORF">Mame_03920</name>
</gene>
<keyword evidence="2 6" id="KW-0812">Transmembrane</keyword>